<dbReference type="RefSeq" id="WP_152552331.1">
    <property type="nucleotide sequence ID" value="NZ_AYXG01000227.1"/>
</dbReference>
<reference evidence="2 3" key="1">
    <citation type="journal article" date="2014" name="Genome Announc.">
        <title>Draft Genome Sequence of the Antitrypanosomally Active Sponge-Associated Bacterium Actinokineospora sp. Strain EG49.</title>
        <authorList>
            <person name="Harjes J."/>
            <person name="Ryu T."/>
            <person name="Abdelmohsen U.R."/>
            <person name="Moitinho-Silva L."/>
            <person name="Horn H."/>
            <person name="Ravasi T."/>
            <person name="Hentschel U."/>
        </authorList>
    </citation>
    <scope>NUCLEOTIDE SEQUENCE [LARGE SCALE GENOMIC DNA]</scope>
    <source>
        <strain evidence="2 3">EG49</strain>
    </source>
</reference>
<dbReference type="EMBL" id="AYXG01000227">
    <property type="protein sequence ID" value="EWC58818.1"/>
    <property type="molecule type" value="Genomic_DNA"/>
</dbReference>
<accession>W7IE24</accession>
<feature type="region of interest" description="Disordered" evidence="1">
    <location>
        <begin position="1"/>
        <end position="35"/>
    </location>
</feature>
<sequence>MHSTAHRTRGQEPPAGRVRPGDPAPWTLSPTRRDSDRITTALLAAVDPAARPGGAGPAVSDGVARLARRLRAAVLLIPALLHGAWRAAFSGLGGPVAVVVLGVAPARETDPPGRPRPRTSTLGQVGEHLPEGNREAA</sequence>
<evidence type="ECO:0000313" key="3">
    <source>
        <dbReference type="Proteomes" id="UP000019277"/>
    </source>
</evidence>
<gene>
    <name evidence="2" type="ORF">UO65_5820</name>
</gene>
<protein>
    <submittedName>
        <fullName evidence="2">Uncharacterized protein</fullName>
    </submittedName>
</protein>
<name>W7IE24_9PSEU</name>
<feature type="region of interest" description="Disordered" evidence="1">
    <location>
        <begin position="106"/>
        <end position="137"/>
    </location>
</feature>
<comment type="caution">
    <text evidence="2">The sequence shown here is derived from an EMBL/GenBank/DDBJ whole genome shotgun (WGS) entry which is preliminary data.</text>
</comment>
<keyword evidence="3" id="KW-1185">Reference proteome</keyword>
<organism evidence="2 3">
    <name type="scientific">Actinokineospora spheciospongiae</name>
    <dbReference type="NCBI Taxonomy" id="909613"/>
    <lineage>
        <taxon>Bacteria</taxon>
        <taxon>Bacillati</taxon>
        <taxon>Actinomycetota</taxon>
        <taxon>Actinomycetes</taxon>
        <taxon>Pseudonocardiales</taxon>
        <taxon>Pseudonocardiaceae</taxon>
        <taxon>Actinokineospora</taxon>
    </lineage>
</organism>
<evidence type="ECO:0000256" key="1">
    <source>
        <dbReference type="SAM" id="MobiDB-lite"/>
    </source>
</evidence>
<dbReference type="Proteomes" id="UP000019277">
    <property type="component" value="Unassembled WGS sequence"/>
</dbReference>
<feature type="compositionally biased region" description="Basic and acidic residues" evidence="1">
    <location>
        <begin position="128"/>
        <end position="137"/>
    </location>
</feature>
<proteinExistence type="predicted"/>
<evidence type="ECO:0000313" key="2">
    <source>
        <dbReference type="EMBL" id="EWC58818.1"/>
    </source>
</evidence>
<dbReference type="AlphaFoldDB" id="W7IE24"/>